<protein>
    <recommendedName>
        <fullName evidence="1">Pvc16 N-terminal domain-containing protein</fullName>
    </recommendedName>
</protein>
<organism evidence="2 3">
    <name type="scientific">Nakamurella panacisegetis</name>
    <dbReference type="NCBI Taxonomy" id="1090615"/>
    <lineage>
        <taxon>Bacteria</taxon>
        <taxon>Bacillati</taxon>
        <taxon>Actinomycetota</taxon>
        <taxon>Actinomycetes</taxon>
        <taxon>Nakamurellales</taxon>
        <taxon>Nakamurellaceae</taxon>
        <taxon>Nakamurella</taxon>
    </lineage>
</organism>
<dbReference type="Proteomes" id="UP000198741">
    <property type="component" value="Chromosome I"/>
</dbReference>
<evidence type="ECO:0000313" key="2">
    <source>
        <dbReference type="EMBL" id="SDO43181.1"/>
    </source>
</evidence>
<gene>
    <name evidence="2" type="ORF">SAMN04515671_0916</name>
</gene>
<sequence>MIIPTIDTALEALVRQALPLPTALGDVSFDSPSGTWSAQLNRITVNLFLFGVGRSPQPPRPAVDRIVDGRTQRRPPLPLLQLHYLVTAWAGSVRDEHQLIGDVLTAFLITQALPPEHLPADITSGVQLAVAPHDNNRAKDVWSTVGGTIKPSFELVVTTASDALPYVDLPTSVARIERMLEGYTAPPEPVSMPAFGRS</sequence>
<dbReference type="RefSeq" id="WP_157695178.1">
    <property type="nucleotide sequence ID" value="NZ_LT629710.1"/>
</dbReference>
<keyword evidence="3" id="KW-1185">Reference proteome</keyword>
<dbReference type="Pfam" id="PF14065">
    <property type="entry name" value="Pvc16_N"/>
    <property type="match status" value="1"/>
</dbReference>
<dbReference type="OrthoDB" id="5514409at2"/>
<evidence type="ECO:0000313" key="3">
    <source>
        <dbReference type="Proteomes" id="UP000198741"/>
    </source>
</evidence>
<evidence type="ECO:0000259" key="1">
    <source>
        <dbReference type="Pfam" id="PF14065"/>
    </source>
</evidence>
<dbReference type="InterPro" id="IPR025351">
    <property type="entry name" value="Pvc16_N"/>
</dbReference>
<dbReference type="STRING" id="1090615.SAMN04515671_0916"/>
<dbReference type="EMBL" id="LT629710">
    <property type="protein sequence ID" value="SDO43181.1"/>
    <property type="molecule type" value="Genomic_DNA"/>
</dbReference>
<reference evidence="2 3" key="1">
    <citation type="submission" date="2016-10" db="EMBL/GenBank/DDBJ databases">
        <authorList>
            <person name="de Groot N.N."/>
        </authorList>
    </citation>
    <scope>NUCLEOTIDE SEQUENCE [LARGE SCALE GENOMIC DNA]</scope>
    <source>
        <strain evidence="3">P4-7,KCTC 19426,CECT 7604</strain>
    </source>
</reference>
<name>A0A1H0JII8_9ACTN</name>
<accession>A0A1H0JII8</accession>
<feature type="domain" description="Pvc16 N-terminal" evidence="1">
    <location>
        <begin position="6"/>
        <end position="160"/>
    </location>
</feature>
<proteinExistence type="predicted"/>
<dbReference type="AlphaFoldDB" id="A0A1H0JII8"/>